<feature type="transmembrane region" description="Helical" evidence="7">
    <location>
        <begin position="12"/>
        <end position="34"/>
    </location>
</feature>
<evidence type="ECO:0000256" key="5">
    <source>
        <dbReference type="ARBA" id="ARBA00022989"/>
    </source>
</evidence>
<feature type="transmembrane region" description="Helical" evidence="7">
    <location>
        <begin position="163"/>
        <end position="183"/>
    </location>
</feature>
<reference evidence="9 10" key="1">
    <citation type="submission" date="2021-04" db="EMBL/GenBank/DDBJ databases">
        <authorList>
            <person name="Rakotoarivonina H."/>
        </authorList>
    </citation>
    <scope>NUCLEOTIDE SEQUENCE [LARGE SCALE GENOMIC DNA]</scope>
    <source>
        <strain evidence="9 10">XE</strain>
    </source>
</reference>
<dbReference type="PANTHER" id="PTHR40074">
    <property type="entry name" value="O-ACETYLTRANSFERASE WECH"/>
    <property type="match status" value="1"/>
</dbReference>
<sequence length="359" mass="42616">MNNLPKSRIEYLSFYRAFAILAVIMIHVTSFPLIRVQQGSWKHDFYFILNTSSQFAVPAFLFLNGFLLFYNYYAMHGRGWIATFYRKRILYILIPYLAWSLFYYLFWQYQTQGNAWLNADQFMIRLITGNNYTHLYFFIIIIQFYVLFPALVHIVQHAKLDKWLILIALVSQVIFFILNNHWLHIQRTGVLFISYFLQFCAGAYVGMHYEHAVGKLIKKKWAITALFMVGSLLYIFAGKVYFHWLPALLPYKAYLNQVIYLWFTLAASAFLLLLANRIYNVDAMTWVKRALNSIGAASFVIFLSHPFFLALWRKYVVDRFGAYYHYLTLLGFVVVLLCSWGSYLLLAKYRRYTWWITGK</sequence>
<dbReference type="PANTHER" id="PTHR40074:SF2">
    <property type="entry name" value="O-ACETYLTRANSFERASE WECH"/>
    <property type="match status" value="1"/>
</dbReference>
<evidence type="ECO:0000256" key="3">
    <source>
        <dbReference type="ARBA" id="ARBA00022475"/>
    </source>
</evidence>
<evidence type="ECO:0000256" key="2">
    <source>
        <dbReference type="ARBA" id="ARBA00007400"/>
    </source>
</evidence>
<comment type="caution">
    <text evidence="9">The sequence shown here is derived from an EMBL/GenBank/DDBJ whole genome shotgun (WGS) entry which is preliminary data.</text>
</comment>
<organism evidence="9 10">
    <name type="scientific">Thermobacillus xylanilyticus</name>
    <dbReference type="NCBI Taxonomy" id="76633"/>
    <lineage>
        <taxon>Bacteria</taxon>
        <taxon>Bacillati</taxon>
        <taxon>Bacillota</taxon>
        <taxon>Bacilli</taxon>
        <taxon>Bacillales</taxon>
        <taxon>Paenibacillaceae</taxon>
        <taxon>Thermobacillus</taxon>
    </lineage>
</organism>
<feature type="transmembrane region" description="Helical" evidence="7">
    <location>
        <begin position="221"/>
        <end position="244"/>
    </location>
</feature>
<proteinExistence type="inferred from homology"/>
<dbReference type="InterPro" id="IPR002656">
    <property type="entry name" value="Acyl_transf_3_dom"/>
</dbReference>
<keyword evidence="6 7" id="KW-0472">Membrane</keyword>
<evidence type="ECO:0000313" key="9">
    <source>
        <dbReference type="EMBL" id="CAG5080859.1"/>
    </source>
</evidence>
<dbReference type="EMBL" id="CAJRAY010000019">
    <property type="protein sequence ID" value="CAG5080859.1"/>
    <property type="molecule type" value="Genomic_DNA"/>
</dbReference>
<keyword evidence="5 7" id="KW-1133">Transmembrane helix</keyword>
<dbReference type="RefSeq" id="WP_015253703.1">
    <property type="nucleotide sequence ID" value="NZ_CAJRAY010000019.1"/>
</dbReference>
<evidence type="ECO:0000256" key="4">
    <source>
        <dbReference type="ARBA" id="ARBA00022692"/>
    </source>
</evidence>
<keyword evidence="4 7" id="KW-0812">Transmembrane</keyword>
<feature type="transmembrane region" description="Helical" evidence="7">
    <location>
        <begin position="135"/>
        <end position="156"/>
    </location>
</feature>
<evidence type="ECO:0000256" key="6">
    <source>
        <dbReference type="ARBA" id="ARBA00023136"/>
    </source>
</evidence>
<feature type="transmembrane region" description="Helical" evidence="7">
    <location>
        <begin position="89"/>
        <end position="107"/>
    </location>
</feature>
<protein>
    <submittedName>
        <fullName evidence="9">Acyltransferase 3, Uncharacterized protein YfiQ</fullName>
    </submittedName>
</protein>
<feature type="transmembrane region" description="Helical" evidence="7">
    <location>
        <begin position="259"/>
        <end position="279"/>
    </location>
</feature>
<gene>
    <name evidence="9" type="primary">txxe 3871- yfiQ</name>
    <name evidence="9" type="ORF">TXXE_04625</name>
</gene>
<name>A0ABN7RM02_THEXY</name>
<feature type="transmembrane region" description="Helical" evidence="7">
    <location>
        <begin position="189"/>
        <end position="209"/>
    </location>
</feature>
<dbReference type="Pfam" id="PF01757">
    <property type="entry name" value="Acyl_transf_3"/>
    <property type="match status" value="1"/>
</dbReference>
<accession>A0ABN7RM02</accession>
<feature type="domain" description="Acyltransferase 3" evidence="8">
    <location>
        <begin position="10"/>
        <end position="341"/>
    </location>
</feature>
<comment type="subcellular location">
    <subcellularLocation>
        <location evidence="1">Cell membrane</location>
        <topology evidence="1">Multi-pass membrane protein</topology>
    </subcellularLocation>
</comment>
<keyword evidence="10" id="KW-1185">Reference proteome</keyword>
<feature type="transmembrane region" description="Helical" evidence="7">
    <location>
        <begin position="291"/>
        <end position="312"/>
    </location>
</feature>
<evidence type="ECO:0000259" key="8">
    <source>
        <dbReference type="Pfam" id="PF01757"/>
    </source>
</evidence>
<keyword evidence="9" id="KW-0808">Transferase</keyword>
<evidence type="ECO:0000313" key="10">
    <source>
        <dbReference type="Proteomes" id="UP000681526"/>
    </source>
</evidence>
<dbReference type="Proteomes" id="UP000681526">
    <property type="component" value="Unassembled WGS sequence"/>
</dbReference>
<evidence type="ECO:0000256" key="1">
    <source>
        <dbReference type="ARBA" id="ARBA00004651"/>
    </source>
</evidence>
<keyword evidence="3" id="KW-1003">Cell membrane</keyword>
<keyword evidence="9" id="KW-0012">Acyltransferase</keyword>
<comment type="similarity">
    <text evidence="2">Belongs to the acyltransferase 3 family.</text>
</comment>
<feature type="transmembrane region" description="Helical" evidence="7">
    <location>
        <begin position="324"/>
        <end position="346"/>
    </location>
</feature>
<feature type="transmembrane region" description="Helical" evidence="7">
    <location>
        <begin position="46"/>
        <end position="69"/>
    </location>
</feature>
<dbReference type="GO" id="GO:0016746">
    <property type="term" value="F:acyltransferase activity"/>
    <property type="evidence" value="ECO:0007669"/>
    <property type="project" value="UniProtKB-KW"/>
</dbReference>
<evidence type="ECO:0000256" key="7">
    <source>
        <dbReference type="SAM" id="Phobius"/>
    </source>
</evidence>